<dbReference type="RefSeq" id="XP_007724177.1">
    <property type="nucleotide sequence ID" value="XM_007725987.1"/>
</dbReference>
<dbReference type="Gene3D" id="3.40.50.150">
    <property type="entry name" value="Vaccinia Virus protein VP39"/>
    <property type="match status" value="1"/>
</dbReference>
<comment type="subcellular location">
    <subcellularLocation>
        <location evidence="2">Cytoplasm</location>
    </subcellularLocation>
    <subcellularLocation>
        <location evidence="1">Nucleus</location>
    </subcellularLocation>
</comment>
<accession>W9YFY6</accession>
<dbReference type="PANTHER" id="PTHR14614:SF39">
    <property type="entry name" value="HISTIDINE PROTEIN METHYLTRANSFERASE 1 HOMOLOG"/>
    <property type="match status" value="1"/>
</dbReference>
<evidence type="ECO:0000256" key="9">
    <source>
        <dbReference type="ARBA" id="ARBA00038126"/>
    </source>
</evidence>
<evidence type="ECO:0000256" key="8">
    <source>
        <dbReference type="ARBA" id="ARBA00023242"/>
    </source>
</evidence>
<protein>
    <recommendedName>
        <fullName evidence="3">protein-histidine N-methyltransferase</fullName>
        <ecNumber evidence="3">2.1.1.85</ecNumber>
    </recommendedName>
</protein>
<dbReference type="GO" id="GO:0032259">
    <property type="term" value="P:methylation"/>
    <property type="evidence" value="ECO:0007669"/>
    <property type="project" value="UniProtKB-KW"/>
</dbReference>
<dbReference type="EC" id="2.1.1.85" evidence="3"/>
<evidence type="ECO:0000313" key="10">
    <source>
        <dbReference type="EMBL" id="EXJ88171.1"/>
    </source>
</evidence>
<dbReference type="OrthoDB" id="1723750at2759"/>
<dbReference type="GO" id="GO:0005737">
    <property type="term" value="C:cytoplasm"/>
    <property type="evidence" value="ECO:0007669"/>
    <property type="project" value="UniProtKB-SubCell"/>
</dbReference>
<keyword evidence="6" id="KW-0808">Transferase</keyword>
<keyword evidence="4" id="KW-0963">Cytoplasm</keyword>
<name>W9YFY6_9EURO</name>
<dbReference type="GO" id="GO:0005634">
    <property type="term" value="C:nucleus"/>
    <property type="evidence" value="ECO:0007669"/>
    <property type="project" value="UniProtKB-SubCell"/>
</dbReference>
<gene>
    <name evidence="10" type="ORF">A1O1_05099</name>
</gene>
<dbReference type="Proteomes" id="UP000019484">
    <property type="component" value="Unassembled WGS sequence"/>
</dbReference>
<evidence type="ECO:0000313" key="11">
    <source>
        <dbReference type="Proteomes" id="UP000019484"/>
    </source>
</evidence>
<keyword evidence="8" id="KW-0539">Nucleus</keyword>
<evidence type="ECO:0000256" key="5">
    <source>
        <dbReference type="ARBA" id="ARBA00022603"/>
    </source>
</evidence>
<dbReference type="GeneID" id="19159976"/>
<dbReference type="EMBL" id="AMWN01000004">
    <property type="protein sequence ID" value="EXJ88171.1"/>
    <property type="molecule type" value="Genomic_DNA"/>
</dbReference>
<comment type="caution">
    <text evidence="10">The sequence shown here is derived from an EMBL/GenBank/DDBJ whole genome shotgun (WGS) entry which is preliminary data.</text>
</comment>
<proteinExistence type="inferred from homology"/>
<dbReference type="InterPro" id="IPR029063">
    <property type="entry name" value="SAM-dependent_MTases_sf"/>
</dbReference>
<dbReference type="GO" id="GO:0018064">
    <property type="term" value="F:protein-L-histidine N-tele-methyltransferase activity"/>
    <property type="evidence" value="ECO:0007669"/>
    <property type="project" value="UniProtKB-EC"/>
</dbReference>
<sequence>MSFSFGFSGDDIEDDGGETQIAETLSREMSKHNISNINLEKSHVIEPKRHALEDLLSSLPSQISYNTLTIPTPTPTPTSSSTLPTPLSNFQDTASTTTIQSNHTQVLRRSLFDIRAQLMAEADPSTNDDAAETMLAGLESGDLTSGIYEGGFKTWECALDLACLVATRHYLDMMSNITQDWEVIELGAGSAVPSLALLRTFLGSTNTQKPDQQSPQSTNAQAPRLKFTLCDYNEEVLRLCTAPNVLLNYHYYGIGSKQSVPDGPPSPPALASEEGELDMEEMGATFLPDLVQDIKSRNVSFDFISGGWGDSFLDLIPVSKPDADRPTNLLILASETIYSPASSKIFADTLLRLLRRHDRGSAKAWVAAKKVYFGVGGGVDEFVRDIENQGGRSRVLLETKDTGVGRVVLEITT</sequence>
<dbReference type="HOGENOM" id="CLU_038704_1_0_1"/>
<evidence type="ECO:0000256" key="1">
    <source>
        <dbReference type="ARBA" id="ARBA00004123"/>
    </source>
</evidence>
<comment type="similarity">
    <text evidence="9">Belongs to the methyltransferase superfamily. METTL18 family.</text>
</comment>
<dbReference type="STRING" id="1182541.W9YFY6"/>
<keyword evidence="5" id="KW-0489">Methyltransferase</keyword>
<dbReference type="InterPro" id="IPR019410">
    <property type="entry name" value="Methyltransf_16"/>
</dbReference>
<evidence type="ECO:0000256" key="2">
    <source>
        <dbReference type="ARBA" id="ARBA00004496"/>
    </source>
</evidence>
<evidence type="ECO:0000256" key="7">
    <source>
        <dbReference type="ARBA" id="ARBA00022691"/>
    </source>
</evidence>
<organism evidence="10 11">
    <name type="scientific">Capronia coronata CBS 617.96</name>
    <dbReference type="NCBI Taxonomy" id="1182541"/>
    <lineage>
        <taxon>Eukaryota</taxon>
        <taxon>Fungi</taxon>
        <taxon>Dikarya</taxon>
        <taxon>Ascomycota</taxon>
        <taxon>Pezizomycotina</taxon>
        <taxon>Eurotiomycetes</taxon>
        <taxon>Chaetothyriomycetidae</taxon>
        <taxon>Chaetothyriales</taxon>
        <taxon>Herpotrichiellaceae</taxon>
        <taxon>Capronia</taxon>
    </lineage>
</organism>
<keyword evidence="11" id="KW-1185">Reference proteome</keyword>
<dbReference type="PANTHER" id="PTHR14614">
    <property type="entry name" value="HEPATOCELLULAR CARCINOMA-ASSOCIATED ANTIGEN"/>
    <property type="match status" value="1"/>
</dbReference>
<evidence type="ECO:0000256" key="4">
    <source>
        <dbReference type="ARBA" id="ARBA00022490"/>
    </source>
</evidence>
<dbReference type="eggNOG" id="KOG2920">
    <property type="taxonomic scope" value="Eukaryota"/>
</dbReference>
<evidence type="ECO:0000256" key="6">
    <source>
        <dbReference type="ARBA" id="ARBA00022679"/>
    </source>
</evidence>
<reference evidence="10 11" key="1">
    <citation type="submission" date="2013-03" db="EMBL/GenBank/DDBJ databases">
        <title>The Genome Sequence of Capronia coronata CBS 617.96.</title>
        <authorList>
            <consortium name="The Broad Institute Genomics Platform"/>
            <person name="Cuomo C."/>
            <person name="de Hoog S."/>
            <person name="Gorbushina A."/>
            <person name="Walker B."/>
            <person name="Young S.K."/>
            <person name="Zeng Q."/>
            <person name="Gargeya S."/>
            <person name="Fitzgerald M."/>
            <person name="Haas B."/>
            <person name="Abouelleil A."/>
            <person name="Allen A.W."/>
            <person name="Alvarado L."/>
            <person name="Arachchi H.M."/>
            <person name="Berlin A.M."/>
            <person name="Chapman S.B."/>
            <person name="Gainer-Dewar J."/>
            <person name="Goldberg J."/>
            <person name="Griggs A."/>
            <person name="Gujja S."/>
            <person name="Hansen M."/>
            <person name="Howarth C."/>
            <person name="Imamovic A."/>
            <person name="Ireland A."/>
            <person name="Larimer J."/>
            <person name="McCowan C."/>
            <person name="Murphy C."/>
            <person name="Pearson M."/>
            <person name="Poon T.W."/>
            <person name="Priest M."/>
            <person name="Roberts A."/>
            <person name="Saif S."/>
            <person name="Shea T."/>
            <person name="Sisk P."/>
            <person name="Sykes S."/>
            <person name="Wortman J."/>
            <person name="Nusbaum C."/>
            <person name="Birren B."/>
        </authorList>
    </citation>
    <scope>NUCLEOTIDE SEQUENCE [LARGE SCALE GENOMIC DNA]</scope>
    <source>
        <strain evidence="10 11">CBS 617.96</strain>
    </source>
</reference>
<evidence type="ECO:0000256" key="3">
    <source>
        <dbReference type="ARBA" id="ARBA00012533"/>
    </source>
</evidence>
<dbReference type="AlphaFoldDB" id="W9YFY6"/>
<keyword evidence="7" id="KW-0949">S-adenosyl-L-methionine</keyword>